<feature type="region of interest" description="Disordered" evidence="1">
    <location>
        <begin position="405"/>
        <end position="473"/>
    </location>
</feature>
<dbReference type="Proteomes" id="UP000313359">
    <property type="component" value="Unassembled WGS sequence"/>
</dbReference>
<dbReference type="AlphaFoldDB" id="A0A5C2SF21"/>
<feature type="domain" description="DUF7587" evidence="2">
    <location>
        <begin position="40"/>
        <end position="201"/>
    </location>
</feature>
<sequence>MGAGDSQVPPSPAEVPPQERNALPQYGFGPDVGFEQLVESNPFLFRVHTPKEPSPFYDNTEPYFVGQAFADNVSGSAFRASSVSPYRAPSTYTYQDVSHHMDWTTRATSPFVSTSFSFAWAIWEATRRYHHGMKHSVEIAVIDAKALSGRAVTAVELLRQGAPKDRHADHWKWYRYAMEAQDVLIWGYIPGSAVLASMPLTHILSKLPSYFLNPDPSNLKDTPISRVGWDYERKKYSYRVFCQEMSERFLRMPVDRRMRDTSAGAVRLAIAMLRPWFHRMATDDFTTATVSACELALSIARWPGLWWVREHPEIKDLIRCLVHIVGEEAREARRTQALADATRMQDIAGSLEHLTRTLHTRGDLRPRSCSIASVSSTASCVDEDETKVDRELAFHLKTSEPATERKTVRVFTPPTPLPTPPRRSISEVHEAQVDATEKAKADSPSVTSEENDQAAKARPEARPSDTPSESPIVSAARRLLGPNLAEGESSIEYYTRTASALLTGFFLGTFITLCVLSPRHREIANHFT</sequence>
<dbReference type="InterPro" id="IPR056009">
    <property type="entry name" value="DUF7587"/>
</dbReference>
<name>A0A5C2SF21_9APHY</name>
<reference evidence="3" key="1">
    <citation type="journal article" date="2018" name="Genome Biol. Evol.">
        <title>Genomics and development of Lentinus tigrinus, a white-rot wood-decaying mushroom with dimorphic fruiting bodies.</title>
        <authorList>
            <person name="Wu B."/>
            <person name="Xu Z."/>
            <person name="Knudson A."/>
            <person name="Carlson A."/>
            <person name="Chen N."/>
            <person name="Kovaka S."/>
            <person name="LaButti K."/>
            <person name="Lipzen A."/>
            <person name="Pennachio C."/>
            <person name="Riley R."/>
            <person name="Schakwitz W."/>
            <person name="Umezawa K."/>
            <person name="Ohm R.A."/>
            <person name="Grigoriev I.V."/>
            <person name="Nagy L.G."/>
            <person name="Gibbons J."/>
            <person name="Hibbett D."/>
        </authorList>
    </citation>
    <scope>NUCLEOTIDE SEQUENCE [LARGE SCALE GENOMIC DNA]</scope>
    <source>
        <strain evidence="3">ALCF2SS1-6</strain>
    </source>
</reference>
<proteinExistence type="predicted"/>
<gene>
    <name evidence="3" type="ORF">L227DRAFT_562723</name>
</gene>
<feature type="compositionally biased region" description="Basic and acidic residues" evidence="1">
    <location>
        <begin position="424"/>
        <end position="441"/>
    </location>
</feature>
<dbReference type="STRING" id="1328759.A0A5C2SF21"/>
<feature type="compositionally biased region" description="Basic and acidic residues" evidence="1">
    <location>
        <begin position="453"/>
        <end position="463"/>
    </location>
</feature>
<dbReference type="OrthoDB" id="3359845at2759"/>
<keyword evidence="4" id="KW-1185">Reference proteome</keyword>
<dbReference type="Pfam" id="PF24494">
    <property type="entry name" value="DUF7587"/>
    <property type="match status" value="1"/>
</dbReference>
<accession>A0A5C2SF21</accession>
<evidence type="ECO:0000313" key="4">
    <source>
        <dbReference type="Proteomes" id="UP000313359"/>
    </source>
</evidence>
<evidence type="ECO:0000256" key="1">
    <source>
        <dbReference type="SAM" id="MobiDB-lite"/>
    </source>
</evidence>
<feature type="region of interest" description="Disordered" evidence="1">
    <location>
        <begin position="1"/>
        <end position="26"/>
    </location>
</feature>
<evidence type="ECO:0000259" key="2">
    <source>
        <dbReference type="Pfam" id="PF24494"/>
    </source>
</evidence>
<evidence type="ECO:0000313" key="3">
    <source>
        <dbReference type="EMBL" id="RPD61739.1"/>
    </source>
</evidence>
<organism evidence="3 4">
    <name type="scientific">Lentinus tigrinus ALCF2SS1-6</name>
    <dbReference type="NCBI Taxonomy" id="1328759"/>
    <lineage>
        <taxon>Eukaryota</taxon>
        <taxon>Fungi</taxon>
        <taxon>Dikarya</taxon>
        <taxon>Basidiomycota</taxon>
        <taxon>Agaricomycotina</taxon>
        <taxon>Agaricomycetes</taxon>
        <taxon>Polyporales</taxon>
        <taxon>Polyporaceae</taxon>
        <taxon>Lentinus</taxon>
    </lineage>
</organism>
<dbReference type="EMBL" id="ML122261">
    <property type="protein sequence ID" value="RPD61739.1"/>
    <property type="molecule type" value="Genomic_DNA"/>
</dbReference>
<protein>
    <recommendedName>
        <fullName evidence="2">DUF7587 domain-containing protein</fullName>
    </recommendedName>
</protein>